<organism evidence="3 4">
    <name type="scientific">Streptomyces cylindrosporus</name>
    <dbReference type="NCBI Taxonomy" id="2927583"/>
    <lineage>
        <taxon>Bacteria</taxon>
        <taxon>Bacillati</taxon>
        <taxon>Actinomycetota</taxon>
        <taxon>Actinomycetes</taxon>
        <taxon>Kitasatosporales</taxon>
        <taxon>Streptomycetaceae</taxon>
        <taxon>Streptomyces</taxon>
    </lineage>
</organism>
<accession>A0ABS9Y6A6</accession>
<sequence>MPVEQHSDPFEERLSAGLRDTGAVFETDRAALVTAGALKGRRRLLRRRAAVAGGAASLALVGLGGALLLPGSGSPDRDESSVGTSSPSATAPTPTRAPSPVSGDELIRTLEGLLPEGKFSQAEARGTSEEPGPYVHLVYDDGKGAAAIGVSLGRVEPGSDEARQVTQCPGKIYYHYDACTRTRLPDGSVVMVLQGYEYPDRRVDTKWWNAELVTPEGQHVSVSEWNAAAEKDAPTTRAEPPLSAGQLKKLAAAKPWRDAIDAMPEDTARPSTQPSESTPVSTAAARTTLKSLLPRGIKAISDDSGDDPGFGYLVLDDGKGKSLVQVNVQGDMSDVAGDLFGADSETLADGTKVAVRKGPGDKGGSGVVMWTVDTMRSDGRRVVVSAFNSGAQDTAATRATPALTIAQLRAIALSPKWWS</sequence>
<keyword evidence="2" id="KW-1133">Transmembrane helix</keyword>
<keyword evidence="4" id="KW-1185">Reference proteome</keyword>
<evidence type="ECO:0000313" key="4">
    <source>
        <dbReference type="Proteomes" id="UP001165269"/>
    </source>
</evidence>
<feature type="compositionally biased region" description="Low complexity" evidence="1">
    <location>
        <begin position="81"/>
        <end position="102"/>
    </location>
</feature>
<keyword evidence="2" id="KW-0472">Membrane</keyword>
<evidence type="ECO:0000256" key="1">
    <source>
        <dbReference type="SAM" id="MobiDB-lite"/>
    </source>
</evidence>
<evidence type="ECO:0008006" key="5">
    <source>
        <dbReference type="Google" id="ProtNLM"/>
    </source>
</evidence>
<proteinExistence type="predicted"/>
<feature type="region of interest" description="Disordered" evidence="1">
    <location>
        <begin position="71"/>
        <end position="103"/>
    </location>
</feature>
<feature type="transmembrane region" description="Helical" evidence="2">
    <location>
        <begin position="49"/>
        <end position="69"/>
    </location>
</feature>
<evidence type="ECO:0000256" key="2">
    <source>
        <dbReference type="SAM" id="Phobius"/>
    </source>
</evidence>
<dbReference type="RefSeq" id="WP_242765988.1">
    <property type="nucleotide sequence ID" value="NZ_JALDAY010000005.1"/>
</dbReference>
<reference evidence="3" key="1">
    <citation type="submission" date="2022-03" db="EMBL/GenBank/DDBJ databases">
        <title>Streptomyces 7R015 and 7R016 isolated from Barleria lupulina in Thailand.</title>
        <authorList>
            <person name="Kanchanasin P."/>
            <person name="Phongsopitanun W."/>
            <person name="Tanasupawat S."/>
        </authorList>
    </citation>
    <scope>NUCLEOTIDE SEQUENCE</scope>
    <source>
        <strain evidence="3">7R015</strain>
    </source>
</reference>
<keyword evidence="2" id="KW-0812">Transmembrane</keyword>
<comment type="caution">
    <text evidence="3">The sequence shown here is derived from an EMBL/GenBank/DDBJ whole genome shotgun (WGS) entry which is preliminary data.</text>
</comment>
<dbReference type="Proteomes" id="UP001165269">
    <property type="component" value="Unassembled WGS sequence"/>
</dbReference>
<feature type="region of interest" description="Disordered" evidence="1">
    <location>
        <begin position="264"/>
        <end position="284"/>
    </location>
</feature>
<feature type="compositionally biased region" description="Basic and acidic residues" evidence="1">
    <location>
        <begin position="1"/>
        <end position="14"/>
    </location>
</feature>
<protein>
    <recommendedName>
        <fullName evidence="5">LigA protein</fullName>
    </recommendedName>
</protein>
<evidence type="ECO:0000313" key="3">
    <source>
        <dbReference type="EMBL" id="MCI3272767.1"/>
    </source>
</evidence>
<gene>
    <name evidence="3" type="ORF">MQP27_16795</name>
</gene>
<name>A0ABS9Y6A6_9ACTN</name>
<feature type="region of interest" description="Disordered" evidence="1">
    <location>
        <begin position="1"/>
        <end position="21"/>
    </location>
</feature>
<dbReference type="EMBL" id="JALDAY010000005">
    <property type="protein sequence ID" value="MCI3272767.1"/>
    <property type="molecule type" value="Genomic_DNA"/>
</dbReference>
<feature type="compositionally biased region" description="Polar residues" evidence="1">
    <location>
        <begin position="269"/>
        <end position="284"/>
    </location>
</feature>